<evidence type="ECO:0000313" key="2">
    <source>
        <dbReference type="EMBL" id="QWG02736.1"/>
    </source>
</evidence>
<keyword evidence="1" id="KW-0812">Transmembrane</keyword>
<keyword evidence="1" id="KW-1133">Transmembrane helix</keyword>
<protein>
    <submittedName>
        <fullName evidence="2">Uncharacterized protein</fullName>
    </submittedName>
</protein>
<accession>A0AAX1N621</accession>
<dbReference type="RefSeq" id="WP_215585800.1">
    <property type="nucleotide sequence ID" value="NZ_CP076132.1"/>
</dbReference>
<dbReference type="KEGG" id="fya:KMW28_03935"/>
<evidence type="ECO:0000256" key="1">
    <source>
        <dbReference type="SAM" id="Phobius"/>
    </source>
</evidence>
<gene>
    <name evidence="2" type="ORF">KMW28_03935</name>
</gene>
<name>A0AAX1N621_9BACT</name>
<feature type="transmembrane region" description="Helical" evidence="1">
    <location>
        <begin position="55"/>
        <end position="82"/>
    </location>
</feature>
<organism evidence="2 3">
    <name type="scientific">Flammeovirga yaeyamensis</name>
    <dbReference type="NCBI Taxonomy" id="367791"/>
    <lineage>
        <taxon>Bacteria</taxon>
        <taxon>Pseudomonadati</taxon>
        <taxon>Bacteroidota</taxon>
        <taxon>Cytophagia</taxon>
        <taxon>Cytophagales</taxon>
        <taxon>Flammeovirgaceae</taxon>
        <taxon>Flammeovirga</taxon>
    </lineage>
</organism>
<keyword evidence="1" id="KW-0472">Membrane</keyword>
<sequence length="234" mass="27316">MIENQEIAETKSKNWKWVITKFLMKSLFYSFLIYLPFLGLIRSGIYFYHTYHLNTWIGLFLGMIFSFSCIAIYLLIITKLFFKDKRLSKSYLKWLSGIVSILVLGYTVFSLLSFTGKNAKSNKVKAEYSSLHPYLKISVRTFLFFDNDLIITDLSRTSDDYTKMGLKKKDSSLHFIQNTGYTHAMDLSTRNRPFWMIWSAQLYFKSLGFNAVRHGGTGDHLHVSLSTYEKQGSW</sequence>
<reference evidence="2 3" key="1">
    <citation type="submission" date="2021-05" db="EMBL/GenBank/DDBJ databases">
        <title>Comparative genomic studies on the polysaccharide-degrading batcterial strains of the Flammeovirga genus.</title>
        <authorList>
            <person name="Zewei F."/>
            <person name="Zheng Z."/>
            <person name="Yu L."/>
            <person name="Ruyue G."/>
            <person name="Yanhong M."/>
            <person name="Yuanyuan C."/>
            <person name="Jingyan G."/>
            <person name="Wenjun H."/>
        </authorList>
    </citation>
    <scope>NUCLEOTIDE SEQUENCE [LARGE SCALE GENOMIC DNA]</scope>
    <source>
        <strain evidence="2 3">NBRC:100898</strain>
    </source>
</reference>
<evidence type="ECO:0000313" key="3">
    <source>
        <dbReference type="Proteomes" id="UP000678679"/>
    </source>
</evidence>
<feature type="transmembrane region" description="Helical" evidence="1">
    <location>
        <begin position="94"/>
        <end position="114"/>
    </location>
</feature>
<dbReference type="EMBL" id="CP076132">
    <property type="protein sequence ID" value="QWG02736.1"/>
    <property type="molecule type" value="Genomic_DNA"/>
</dbReference>
<proteinExistence type="predicted"/>
<dbReference type="Proteomes" id="UP000678679">
    <property type="component" value="Chromosome 1"/>
</dbReference>
<dbReference type="AlphaFoldDB" id="A0AAX1N621"/>
<feature type="transmembrane region" description="Helical" evidence="1">
    <location>
        <begin position="26"/>
        <end position="49"/>
    </location>
</feature>
<keyword evidence="3" id="KW-1185">Reference proteome</keyword>